<accession>A0A2D1GPI4</accession>
<evidence type="ECO:0000313" key="1">
    <source>
        <dbReference type="EMBL" id="ATN93843.1"/>
    </source>
</evidence>
<protein>
    <submittedName>
        <fullName evidence="1">Uncharacterized protein</fullName>
    </submittedName>
</protein>
<keyword evidence="2" id="KW-1185">Reference proteome</keyword>
<dbReference type="RefSeq" id="YP_009615468.1">
    <property type="nucleotide sequence ID" value="NC_042043.1"/>
</dbReference>
<proteinExistence type="predicted"/>
<dbReference type="EMBL" id="MF996376">
    <property type="protein sequence ID" value="ATN93843.1"/>
    <property type="molecule type" value="Genomic_DNA"/>
</dbReference>
<organism evidence="1 2">
    <name type="scientific">Escherichia phage SRT8</name>
    <dbReference type="NCBI Taxonomy" id="2496545"/>
    <lineage>
        <taxon>Viruses</taxon>
        <taxon>Duplodnaviria</taxon>
        <taxon>Heunggongvirae</taxon>
        <taxon>Uroviricota</taxon>
        <taxon>Caudoviricetes</taxon>
        <taxon>Drexlerviridae</taxon>
        <taxon>Tunavirinae</taxon>
        <taxon>Sertoctavirus</taxon>
        <taxon>Sertoctavirus SRT8</taxon>
    </lineage>
</organism>
<dbReference type="Proteomes" id="UP000228763">
    <property type="component" value="Segment"/>
</dbReference>
<dbReference type="GeneID" id="40091930"/>
<dbReference type="KEGG" id="vg:40091930"/>
<evidence type="ECO:0000313" key="2">
    <source>
        <dbReference type="Proteomes" id="UP000228763"/>
    </source>
</evidence>
<sequence>MSIKIENILKHYAAKGKVIVKLDRAAGYHQITINKSRSGNNVVGTIPGARLVNATMADVRAMLETNSIYINSWG</sequence>
<name>A0A2D1GPI4_9CAUD</name>
<reference evidence="1 2" key="1">
    <citation type="submission" date="2017-09" db="EMBL/GenBank/DDBJ databases">
        <title>Complete genome sequence analysis of the novel Escherichia coli phage SRT8.</title>
        <authorList>
            <person name="Fan X."/>
            <person name="Zhao K."/>
            <person name="Song S."/>
            <person name="Zhao Z."/>
        </authorList>
    </citation>
    <scope>NUCLEOTIDE SEQUENCE [LARGE SCALE GENOMIC DNA]</scope>
</reference>